<dbReference type="KEGG" id="cpy:Cphy_2948"/>
<dbReference type="RefSeq" id="WP_012200956.1">
    <property type="nucleotide sequence ID" value="NC_010001.1"/>
</dbReference>
<dbReference type="Proteomes" id="UP000000370">
    <property type="component" value="Chromosome"/>
</dbReference>
<keyword evidence="4" id="KW-1185">Reference proteome</keyword>
<name>A9KPN1_LACP7</name>
<reference evidence="4" key="1">
    <citation type="submission" date="2007-11" db="EMBL/GenBank/DDBJ databases">
        <title>Complete genome sequence of Clostridium phytofermentans ISDg.</title>
        <authorList>
            <person name="Leschine S.B."/>
            <person name="Warnick T.A."/>
            <person name="Blanchard J.L."/>
            <person name="Schnell D.J."/>
            <person name="Petit E.L."/>
            <person name="LaTouf W.G."/>
            <person name="Copeland A."/>
            <person name="Lucas S."/>
            <person name="Lapidus A."/>
            <person name="Barry K."/>
            <person name="Glavina del Rio T."/>
            <person name="Dalin E."/>
            <person name="Tice H."/>
            <person name="Pitluck S."/>
            <person name="Kiss H."/>
            <person name="Brettin T."/>
            <person name="Bruce D."/>
            <person name="Detter J.C."/>
            <person name="Han C."/>
            <person name="Kuske C."/>
            <person name="Schmutz J."/>
            <person name="Larimer F."/>
            <person name="Land M."/>
            <person name="Hauser L."/>
            <person name="Kyrpides N."/>
            <person name="Kim E.A."/>
            <person name="Richardson P."/>
        </authorList>
    </citation>
    <scope>NUCLEOTIDE SEQUENCE [LARGE SCALE GENOMIC DNA]</scope>
    <source>
        <strain evidence="4">ATCC 700394 / DSM 18823 / ISDg</strain>
    </source>
</reference>
<dbReference type="InterPro" id="IPR056923">
    <property type="entry name" value="Minor_tail_gp31_C"/>
</dbReference>
<dbReference type="eggNOG" id="ENOG5032BWK">
    <property type="taxonomic scope" value="Bacteria"/>
</dbReference>
<dbReference type="HOGENOM" id="CLU_1892569_0_0_9"/>
<feature type="region of interest" description="Disordered" evidence="1">
    <location>
        <begin position="35"/>
        <end position="68"/>
    </location>
</feature>
<evidence type="ECO:0000259" key="2">
    <source>
        <dbReference type="Pfam" id="PF24243"/>
    </source>
</evidence>
<accession>A9KPN1</accession>
<sequence>MAKYTEKLNLKKPEPTDFYNIKDFNDNMDKIEEHKHKASDITDLPESLPANGGNADTVNNHTVKSDVPSNAKFTDTVYAHPETHDAKMITGLPEKLPANGGNAHTVDDLHFLVLTQAAYDALSTKDANTIYFTT</sequence>
<dbReference type="EMBL" id="CP000885">
    <property type="protein sequence ID" value="ABX43305.1"/>
    <property type="molecule type" value="Genomic_DNA"/>
</dbReference>
<proteinExistence type="predicted"/>
<evidence type="ECO:0000313" key="3">
    <source>
        <dbReference type="EMBL" id="ABX43305.1"/>
    </source>
</evidence>
<feature type="domain" description="Minor tail protein gp31 C-terminal" evidence="2">
    <location>
        <begin position="110"/>
        <end position="134"/>
    </location>
</feature>
<evidence type="ECO:0000313" key="4">
    <source>
        <dbReference type="Proteomes" id="UP000000370"/>
    </source>
</evidence>
<dbReference type="STRING" id="357809.Cphy_2948"/>
<gene>
    <name evidence="3" type="ordered locus">Cphy_2948</name>
</gene>
<dbReference type="Pfam" id="PF24243">
    <property type="entry name" value="Phage_tail_C"/>
    <property type="match status" value="1"/>
</dbReference>
<feature type="compositionally biased region" description="Polar residues" evidence="1">
    <location>
        <begin position="54"/>
        <end position="68"/>
    </location>
</feature>
<dbReference type="OrthoDB" id="1975049at2"/>
<organism evidence="3 4">
    <name type="scientific">Lachnoclostridium phytofermentans (strain ATCC 700394 / DSM 18823 / ISDg)</name>
    <name type="common">Clostridium phytofermentans</name>
    <dbReference type="NCBI Taxonomy" id="357809"/>
    <lineage>
        <taxon>Bacteria</taxon>
        <taxon>Bacillati</taxon>
        <taxon>Bacillota</taxon>
        <taxon>Clostridia</taxon>
        <taxon>Lachnospirales</taxon>
        <taxon>Lachnospiraceae</taxon>
    </lineage>
</organism>
<dbReference type="AlphaFoldDB" id="A9KPN1"/>
<evidence type="ECO:0000256" key="1">
    <source>
        <dbReference type="SAM" id="MobiDB-lite"/>
    </source>
</evidence>
<protein>
    <recommendedName>
        <fullName evidence="2">Minor tail protein gp31 C-terminal domain-containing protein</fullName>
    </recommendedName>
</protein>